<name>A0AAE0FGN9_9CHLO</name>
<feature type="compositionally biased region" description="Acidic residues" evidence="1">
    <location>
        <begin position="234"/>
        <end position="245"/>
    </location>
</feature>
<keyword evidence="2" id="KW-0472">Membrane</keyword>
<evidence type="ECO:0000313" key="3">
    <source>
        <dbReference type="EMBL" id="KAK3259496.1"/>
    </source>
</evidence>
<comment type="caution">
    <text evidence="3">The sequence shown here is derived from an EMBL/GenBank/DDBJ whole genome shotgun (WGS) entry which is preliminary data.</text>
</comment>
<dbReference type="EMBL" id="LGRX02018692">
    <property type="protein sequence ID" value="KAK3259496.1"/>
    <property type="molecule type" value="Genomic_DNA"/>
</dbReference>
<feature type="compositionally biased region" description="Low complexity" evidence="1">
    <location>
        <begin position="193"/>
        <end position="203"/>
    </location>
</feature>
<organism evidence="3 4">
    <name type="scientific">Cymbomonas tetramitiformis</name>
    <dbReference type="NCBI Taxonomy" id="36881"/>
    <lineage>
        <taxon>Eukaryota</taxon>
        <taxon>Viridiplantae</taxon>
        <taxon>Chlorophyta</taxon>
        <taxon>Pyramimonadophyceae</taxon>
        <taxon>Pyramimonadales</taxon>
        <taxon>Pyramimonadaceae</taxon>
        <taxon>Cymbomonas</taxon>
    </lineage>
</organism>
<keyword evidence="2" id="KW-1133">Transmembrane helix</keyword>
<feature type="compositionally biased region" description="Low complexity" evidence="1">
    <location>
        <begin position="287"/>
        <end position="296"/>
    </location>
</feature>
<evidence type="ECO:0000256" key="1">
    <source>
        <dbReference type="SAM" id="MobiDB-lite"/>
    </source>
</evidence>
<proteinExistence type="predicted"/>
<feature type="transmembrane region" description="Helical" evidence="2">
    <location>
        <begin position="73"/>
        <end position="92"/>
    </location>
</feature>
<evidence type="ECO:0000256" key="2">
    <source>
        <dbReference type="SAM" id="Phobius"/>
    </source>
</evidence>
<evidence type="ECO:0000313" key="4">
    <source>
        <dbReference type="Proteomes" id="UP001190700"/>
    </source>
</evidence>
<reference evidence="3 4" key="1">
    <citation type="journal article" date="2015" name="Genome Biol. Evol.">
        <title>Comparative Genomics of a Bacterivorous Green Alga Reveals Evolutionary Causalities and Consequences of Phago-Mixotrophic Mode of Nutrition.</title>
        <authorList>
            <person name="Burns J.A."/>
            <person name="Paasch A."/>
            <person name="Narechania A."/>
            <person name="Kim E."/>
        </authorList>
    </citation>
    <scope>NUCLEOTIDE SEQUENCE [LARGE SCALE GENOMIC DNA]</scope>
    <source>
        <strain evidence="3 4">PLY_AMNH</strain>
    </source>
</reference>
<keyword evidence="4" id="KW-1185">Reference proteome</keyword>
<keyword evidence="2" id="KW-0812">Transmembrane</keyword>
<accession>A0AAE0FGN9</accession>
<sequence>MICSSLSFAFRSKFTSRRSVFSSFKLSSPNNLGSQEQKVVKMAMRARAQRPRLVRELPRGGHSNVIGNGNSPWLLVAVLLGVTLFVFMMGYVRVRLNQEHLKPQHALMMNRKAAMGSRMIPPASLANTLSGTEEVPVVQADGEALANDGSGGGAADGPDDAEEPKVLVPEGDVEAAKADGDGAAEDAEGGSEGATAEEGNASSEEVKTEQENGGDAEANDANQGAEGDPADVQGAEEEGGEEAEVKDDPSGKALQAEPKAIEQPVEPQAAEETGQSDSAKPAEEEAATSADAEGTK</sequence>
<gene>
    <name evidence="3" type="ORF">CYMTET_31508</name>
</gene>
<feature type="region of interest" description="Disordered" evidence="1">
    <location>
        <begin position="143"/>
        <end position="296"/>
    </location>
</feature>
<dbReference type="Proteomes" id="UP001190700">
    <property type="component" value="Unassembled WGS sequence"/>
</dbReference>
<dbReference type="AlphaFoldDB" id="A0AAE0FGN9"/>
<protein>
    <submittedName>
        <fullName evidence="3">Uncharacterized protein</fullName>
    </submittedName>
</protein>